<evidence type="ECO:0000259" key="10">
    <source>
        <dbReference type="Pfam" id="PF04290"/>
    </source>
</evidence>
<dbReference type="InterPro" id="IPR055348">
    <property type="entry name" value="DctQ"/>
</dbReference>
<evidence type="ECO:0000256" key="4">
    <source>
        <dbReference type="ARBA" id="ARBA00022519"/>
    </source>
</evidence>
<protein>
    <recommendedName>
        <fullName evidence="9">TRAP transporter small permease protein</fullName>
    </recommendedName>
</protein>
<dbReference type="PANTHER" id="PTHR35011">
    <property type="entry name" value="2,3-DIKETO-L-GULONATE TRAP TRANSPORTER SMALL PERMEASE PROTEIN YIAM"/>
    <property type="match status" value="1"/>
</dbReference>
<evidence type="ECO:0000313" key="12">
    <source>
        <dbReference type="Proteomes" id="UP000191135"/>
    </source>
</evidence>
<name>A0A1U9Z1L3_9HYPH</name>
<evidence type="ECO:0000256" key="2">
    <source>
        <dbReference type="ARBA" id="ARBA00022448"/>
    </source>
</evidence>
<evidence type="ECO:0000256" key="8">
    <source>
        <dbReference type="ARBA" id="ARBA00038436"/>
    </source>
</evidence>
<evidence type="ECO:0000256" key="3">
    <source>
        <dbReference type="ARBA" id="ARBA00022475"/>
    </source>
</evidence>
<dbReference type="STRING" id="1122214.Mame_02260"/>
<dbReference type="GO" id="GO:0015740">
    <property type="term" value="P:C4-dicarboxylate transport"/>
    <property type="evidence" value="ECO:0007669"/>
    <property type="project" value="TreeGrafter"/>
</dbReference>
<evidence type="ECO:0000256" key="5">
    <source>
        <dbReference type="ARBA" id="ARBA00022692"/>
    </source>
</evidence>
<dbReference type="GO" id="GO:0022857">
    <property type="term" value="F:transmembrane transporter activity"/>
    <property type="evidence" value="ECO:0007669"/>
    <property type="project" value="UniProtKB-UniRule"/>
</dbReference>
<keyword evidence="7 9" id="KW-0472">Membrane</keyword>
<keyword evidence="3" id="KW-1003">Cell membrane</keyword>
<dbReference type="KEGG" id="mmed:Mame_02260"/>
<comment type="similarity">
    <text evidence="8 9">Belongs to the TRAP transporter small permease family.</text>
</comment>
<dbReference type="eggNOG" id="COG3090">
    <property type="taxonomic scope" value="Bacteria"/>
</dbReference>
<keyword evidence="6 9" id="KW-1133">Transmembrane helix</keyword>
<comment type="subcellular location">
    <subcellularLocation>
        <location evidence="1 9">Cell inner membrane</location>
        <topology evidence="1 9">Multi-pass membrane protein</topology>
    </subcellularLocation>
</comment>
<keyword evidence="12" id="KW-1185">Reference proteome</keyword>
<reference evidence="11 12" key="1">
    <citation type="submission" date="2017-03" db="EMBL/GenBank/DDBJ databases">
        <title>Foreign affairs: Plasmid Transfer between Roseobacters and Rhizobia.</title>
        <authorList>
            <person name="Bartling P."/>
            <person name="Bunk B."/>
            <person name="Overmann J."/>
            <person name="Brinkmann H."/>
            <person name="Petersen J."/>
        </authorList>
    </citation>
    <scope>NUCLEOTIDE SEQUENCE [LARGE SCALE GENOMIC DNA]</scope>
    <source>
        <strain evidence="11 12">MACL11</strain>
    </source>
</reference>
<keyword evidence="2 9" id="KW-0813">Transport</keyword>
<dbReference type="GO" id="GO:0005886">
    <property type="term" value="C:plasma membrane"/>
    <property type="evidence" value="ECO:0007669"/>
    <property type="project" value="UniProtKB-SubCell"/>
</dbReference>
<dbReference type="Proteomes" id="UP000191135">
    <property type="component" value="Chromosome"/>
</dbReference>
<evidence type="ECO:0000256" key="7">
    <source>
        <dbReference type="ARBA" id="ARBA00023136"/>
    </source>
</evidence>
<dbReference type="Pfam" id="PF04290">
    <property type="entry name" value="DctQ"/>
    <property type="match status" value="1"/>
</dbReference>
<comment type="function">
    <text evidence="9">Part of the tripartite ATP-independent periplasmic (TRAP) transport system.</text>
</comment>
<proteinExistence type="inferred from homology"/>
<feature type="transmembrane region" description="Helical" evidence="9">
    <location>
        <begin position="52"/>
        <end position="68"/>
    </location>
</feature>
<keyword evidence="5 9" id="KW-0812">Transmembrane</keyword>
<keyword evidence="4 9" id="KW-0997">Cell inner membrane</keyword>
<sequence>MQKLMQTGAWLHRRAENIAALMLAVMFCAFIVQVAFRYLLNLPIGGASELTILMWLWLVLWGAAFVLRESDEIRFDFVLALASRPVRRVMSVLAAAALLFLYGYSLPAVWDYVTFMKVQETSYLDIRYDYVYSIYVIFAVATLVRYAWLLWCALTNRYVEHAERGEHEE</sequence>
<feature type="transmembrane region" description="Helical" evidence="9">
    <location>
        <begin position="130"/>
        <end position="154"/>
    </location>
</feature>
<dbReference type="AlphaFoldDB" id="A0A1U9Z1L3"/>
<dbReference type="InterPro" id="IPR007387">
    <property type="entry name" value="TRAP_DctQ"/>
</dbReference>
<gene>
    <name evidence="11" type="ORF">Mame_02260</name>
</gene>
<dbReference type="PANTHER" id="PTHR35011:SF2">
    <property type="entry name" value="2,3-DIKETO-L-GULONATE TRAP TRANSPORTER SMALL PERMEASE PROTEIN YIAM"/>
    <property type="match status" value="1"/>
</dbReference>
<evidence type="ECO:0000256" key="6">
    <source>
        <dbReference type="ARBA" id="ARBA00022989"/>
    </source>
</evidence>
<feature type="transmembrane region" description="Helical" evidence="9">
    <location>
        <begin position="89"/>
        <end position="110"/>
    </location>
</feature>
<feature type="transmembrane region" description="Helical" evidence="9">
    <location>
        <begin position="20"/>
        <end position="40"/>
    </location>
</feature>
<evidence type="ECO:0000256" key="1">
    <source>
        <dbReference type="ARBA" id="ARBA00004429"/>
    </source>
</evidence>
<organism evidence="11 12">
    <name type="scientific">Martelella mediterranea DSM 17316</name>
    <dbReference type="NCBI Taxonomy" id="1122214"/>
    <lineage>
        <taxon>Bacteria</taxon>
        <taxon>Pseudomonadati</taxon>
        <taxon>Pseudomonadota</taxon>
        <taxon>Alphaproteobacteria</taxon>
        <taxon>Hyphomicrobiales</taxon>
        <taxon>Aurantimonadaceae</taxon>
        <taxon>Martelella</taxon>
    </lineage>
</organism>
<feature type="domain" description="Tripartite ATP-independent periplasmic transporters DctQ component" evidence="10">
    <location>
        <begin position="26"/>
        <end position="154"/>
    </location>
</feature>
<dbReference type="EMBL" id="CP020330">
    <property type="protein sequence ID" value="AQZ51595.1"/>
    <property type="molecule type" value="Genomic_DNA"/>
</dbReference>
<comment type="subunit">
    <text evidence="9">The complex comprises the extracytoplasmic solute receptor protein and the two transmembrane proteins.</text>
</comment>
<accession>A0A1U9Z1L3</accession>
<evidence type="ECO:0000313" key="11">
    <source>
        <dbReference type="EMBL" id="AQZ51595.1"/>
    </source>
</evidence>
<evidence type="ECO:0000256" key="9">
    <source>
        <dbReference type="RuleBase" id="RU369079"/>
    </source>
</evidence>